<keyword evidence="1" id="KW-1133">Transmembrane helix</keyword>
<feature type="transmembrane region" description="Helical" evidence="1">
    <location>
        <begin position="132"/>
        <end position="158"/>
    </location>
</feature>
<keyword evidence="4" id="KW-1185">Reference proteome</keyword>
<sequence>MEKLIPYAIITFISAIPLIEQRGSIPIGILLFNLNPALVFLTCLFGSLIPAPIILLLFNPIFNWLKKFKFLNWFTGFIENRLQKNTPKIEKYKEIGLIIFIGIPLPTTGVWTGSAVAAVLGLDMKKSLFCALLGALISAIILTVLSFFAPAILGSIGIDIENLGDKIRWLSESSLNFVV</sequence>
<dbReference type="Proteomes" id="UP000233534">
    <property type="component" value="Chromosome"/>
</dbReference>
<dbReference type="PANTHER" id="PTHR36007:SF2">
    <property type="entry name" value="TRANSPORT PROTEIN-RELATED"/>
    <property type="match status" value="1"/>
</dbReference>
<gene>
    <name evidence="3" type="ORF">B9R14_03695</name>
    <name evidence="2" type="ORF">HVS_15625</name>
</gene>
<accession>A0A2K9EIA7</accession>
<keyword evidence="1" id="KW-0472">Membrane</keyword>
<dbReference type="PANTHER" id="PTHR36007">
    <property type="entry name" value="TRANSPORT PROTEIN-RELATED"/>
    <property type="match status" value="1"/>
</dbReference>
<dbReference type="InterPro" id="IPR009577">
    <property type="entry name" value="Sm_multidrug_ex"/>
</dbReference>
<evidence type="ECO:0000313" key="4">
    <source>
        <dbReference type="Proteomes" id="UP000233534"/>
    </source>
</evidence>
<dbReference type="Pfam" id="PF06695">
    <property type="entry name" value="Sm_multidrug_ex"/>
    <property type="match status" value="1"/>
</dbReference>
<evidence type="ECO:0000256" key="1">
    <source>
        <dbReference type="SAM" id="Phobius"/>
    </source>
</evidence>
<dbReference type="Proteomes" id="UP000239720">
    <property type="component" value="Unassembled WGS sequence"/>
</dbReference>
<dbReference type="EMBL" id="CP025197">
    <property type="protein sequence ID" value="AUG58965.1"/>
    <property type="molecule type" value="Genomic_DNA"/>
</dbReference>
<keyword evidence="1" id="KW-0812">Transmembrane</keyword>
<evidence type="ECO:0000313" key="2">
    <source>
        <dbReference type="EMBL" id="AUG58965.1"/>
    </source>
</evidence>
<dbReference type="KEGG" id="hsc:HVS_15625"/>
<feature type="transmembrane region" description="Helical" evidence="1">
    <location>
        <begin position="95"/>
        <end position="120"/>
    </location>
</feature>
<evidence type="ECO:0000313" key="5">
    <source>
        <dbReference type="Proteomes" id="UP000239720"/>
    </source>
</evidence>
<organism evidence="2 4">
    <name type="scientific">Acetivibrio saccincola</name>
    <dbReference type="NCBI Taxonomy" id="1677857"/>
    <lineage>
        <taxon>Bacteria</taxon>
        <taxon>Bacillati</taxon>
        <taxon>Bacillota</taxon>
        <taxon>Clostridia</taxon>
        <taxon>Eubacteriales</taxon>
        <taxon>Oscillospiraceae</taxon>
        <taxon>Acetivibrio</taxon>
    </lineage>
</organism>
<dbReference type="EMBL" id="NEMB01000003">
    <property type="protein sequence ID" value="PQQ65957.1"/>
    <property type="molecule type" value="Genomic_DNA"/>
</dbReference>
<reference evidence="2 4" key="1">
    <citation type="submission" date="2017-12" db="EMBL/GenBank/DDBJ databases">
        <title>Complete genome sequence of Herbivorax saccincola GGR1, a novel Cellulosome-producing hydrolytic bacterium in a thermophilic biogas plant, established by Illumina and Nanopore MinION sequencing.</title>
        <authorList>
            <person name="Pechtl A."/>
            <person name="Ruckert C."/>
            <person name="Koeck D.E."/>
            <person name="Maus I."/>
            <person name="Winkler A."/>
            <person name="Kalinowski J."/>
            <person name="Puhler A."/>
            <person name="Schwarz W.W."/>
            <person name="Zverlov V.V."/>
            <person name="Schluter A."/>
            <person name="Liebl W."/>
        </authorList>
    </citation>
    <scope>NUCLEOTIDE SEQUENCE [LARGE SCALE GENOMIC DNA]</scope>
    <source>
        <strain evidence="2">GGR1</strain>
        <strain evidence="4">SR1</strain>
    </source>
</reference>
<name>A0A2K9EIA7_9FIRM</name>
<dbReference type="RefSeq" id="WP_101303717.1">
    <property type="nucleotide sequence ID" value="NZ_CP025197.1"/>
</dbReference>
<proteinExistence type="predicted"/>
<feature type="transmembrane region" description="Helical" evidence="1">
    <location>
        <begin position="38"/>
        <end position="58"/>
    </location>
</feature>
<reference evidence="3 5" key="2">
    <citation type="journal article" date="2018" name="Syst. Appl. Microbiol.">
        <title>Characterization and high-quality draft genome sequence of Herbivorax saccincola A7, an anaerobic, alkaliphilic, thermophilic, cellulolytic, and xylanolytic bacterium.</title>
        <authorList>
            <person name="Aikawa S."/>
            <person name="Baramee S."/>
            <person name="Sermsathanaswadi J."/>
            <person name="Thianheng P."/>
            <person name="Tachaapaikoon C."/>
            <person name="Shikata A."/>
            <person name="Waeonukul R."/>
            <person name="Pason P."/>
            <person name="Ratanakhanokchai K."/>
            <person name="Kosugi A."/>
        </authorList>
    </citation>
    <scope>NUCLEOTIDE SEQUENCE [LARGE SCALE GENOMIC DNA]</scope>
    <source>
        <strain evidence="3 5">A7</strain>
    </source>
</reference>
<protein>
    <submittedName>
        <fullName evidence="3">Ligand-binding protein SH3</fullName>
    </submittedName>
    <submittedName>
        <fullName evidence="2">Small multi-drug export protein</fullName>
    </submittedName>
</protein>
<dbReference type="AlphaFoldDB" id="A0A2K9EIA7"/>
<evidence type="ECO:0000313" key="3">
    <source>
        <dbReference type="EMBL" id="PQQ65957.1"/>
    </source>
</evidence>
<dbReference type="OrthoDB" id="360192at2"/>